<dbReference type="EMBL" id="BGPR01055293">
    <property type="protein sequence ID" value="GBO31891.1"/>
    <property type="molecule type" value="Genomic_DNA"/>
</dbReference>
<reference evidence="1 2" key="1">
    <citation type="journal article" date="2019" name="Sci. Rep.">
        <title>Orb-weaving spider Araneus ventricosus genome elucidates the spidroin gene catalogue.</title>
        <authorList>
            <person name="Kono N."/>
            <person name="Nakamura H."/>
            <person name="Ohtoshi R."/>
            <person name="Moran D.A.P."/>
            <person name="Shinohara A."/>
            <person name="Yoshida Y."/>
            <person name="Fujiwara M."/>
            <person name="Mori M."/>
            <person name="Tomita M."/>
            <person name="Arakawa K."/>
        </authorList>
    </citation>
    <scope>NUCLEOTIDE SEQUENCE [LARGE SCALE GENOMIC DNA]</scope>
</reference>
<dbReference type="InterPro" id="IPR036397">
    <property type="entry name" value="RNaseH_sf"/>
</dbReference>
<organism evidence="1 2">
    <name type="scientific">Araneus ventricosus</name>
    <name type="common">Orbweaver spider</name>
    <name type="synonym">Epeira ventricosa</name>
    <dbReference type="NCBI Taxonomy" id="182803"/>
    <lineage>
        <taxon>Eukaryota</taxon>
        <taxon>Metazoa</taxon>
        <taxon>Ecdysozoa</taxon>
        <taxon>Arthropoda</taxon>
        <taxon>Chelicerata</taxon>
        <taxon>Arachnida</taxon>
        <taxon>Araneae</taxon>
        <taxon>Araneomorphae</taxon>
        <taxon>Entelegynae</taxon>
        <taxon>Araneoidea</taxon>
        <taxon>Araneidae</taxon>
        <taxon>Araneus</taxon>
    </lineage>
</organism>
<comment type="caution">
    <text evidence="1">The sequence shown here is derived from an EMBL/GenBank/DDBJ whole genome shotgun (WGS) entry which is preliminary data.</text>
</comment>
<sequence length="110" mass="12359">MTNAAVSCQTLRRLLRAILADGVVLIHDNARPHNAVATQQLLEQFKWNVSDHTAYSPDLATSDFHLYPELKNWLGDQSFQKNEEIQSNVKNHLTSFAAIPRGNRKPGPPI</sequence>
<accession>A0A4Y2W4U1</accession>
<proteinExistence type="predicted"/>
<keyword evidence="2" id="KW-1185">Reference proteome</keyword>
<dbReference type="InterPro" id="IPR052709">
    <property type="entry name" value="Transposase-MT_Hybrid"/>
</dbReference>
<evidence type="ECO:0000313" key="1">
    <source>
        <dbReference type="EMBL" id="GBO31891.1"/>
    </source>
</evidence>
<dbReference type="PANTHER" id="PTHR46060">
    <property type="entry name" value="MARINER MOS1 TRANSPOSASE-LIKE PROTEIN"/>
    <property type="match status" value="1"/>
</dbReference>
<dbReference type="AlphaFoldDB" id="A0A4Y2W4U1"/>
<protein>
    <recommendedName>
        <fullName evidence="3">Histone-lysine N-methyltransferase SETMAR</fullName>
    </recommendedName>
</protein>
<evidence type="ECO:0008006" key="3">
    <source>
        <dbReference type="Google" id="ProtNLM"/>
    </source>
</evidence>
<dbReference type="GO" id="GO:0003676">
    <property type="term" value="F:nucleic acid binding"/>
    <property type="evidence" value="ECO:0007669"/>
    <property type="project" value="InterPro"/>
</dbReference>
<dbReference type="Gene3D" id="3.30.420.10">
    <property type="entry name" value="Ribonuclease H-like superfamily/Ribonuclease H"/>
    <property type="match status" value="1"/>
</dbReference>
<name>A0A4Y2W4U1_ARAVE</name>
<dbReference type="Proteomes" id="UP000499080">
    <property type="component" value="Unassembled WGS sequence"/>
</dbReference>
<evidence type="ECO:0000313" key="2">
    <source>
        <dbReference type="Proteomes" id="UP000499080"/>
    </source>
</evidence>
<gene>
    <name evidence="1" type="ORF">AVEN_8729_1</name>
</gene>
<dbReference type="PANTHER" id="PTHR46060:SF1">
    <property type="entry name" value="MARINER MOS1 TRANSPOSASE-LIKE PROTEIN"/>
    <property type="match status" value="1"/>
</dbReference>